<feature type="compositionally biased region" description="Polar residues" evidence="1">
    <location>
        <begin position="787"/>
        <end position="807"/>
    </location>
</feature>
<dbReference type="Proteomes" id="UP001209540">
    <property type="component" value="Unassembled WGS sequence"/>
</dbReference>
<feature type="compositionally biased region" description="Low complexity" evidence="1">
    <location>
        <begin position="276"/>
        <end position="285"/>
    </location>
</feature>
<feature type="region of interest" description="Disordered" evidence="1">
    <location>
        <begin position="778"/>
        <end position="811"/>
    </location>
</feature>
<feature type="compositionally biased region" description="Basic and acidic residues" evidence="1">
    <location>
        <begin position="326"/>
        <end position="336"/>
    </location>
</feature>
<keyword evidence="3" id="KW-1185">Reference proteome</keyword>
<accession>A0AAD5JMA1</accession>
<evidence type="ECO:0000313" key="2">
    <source>
        <dbReference type="EMBL" id="KAI9244956.1"/>
    </source>
</evidence>
<feature type="compositionally biased region" description="Low complexity" evidence="1">
    <location>
        <begin position="119"/>
        <end position="142"/>
    </location>
</feature>
<feature type="region of interest" description="Disordered" evidence="1">
    <location>
        <begin position="36"/>
        <end position="81"/>
    </location>
</feature>
<feature type="region of interest" description="Disordered" evidence="1">
    <location>
        <begin position="632"/>
        <end position="755"/>
    </location>
</feature>
<feature type="compositionally biased region" description="Low complexity" evidence="1">
    <location>
        <begin position="345"/>
        <end position="362"/>
    </location>
</feature>
<feature type="region of interest" description="Disordered" evidence="1">
    <location>
        <begin position="1"/>
        <end position="20"/>
    </location>
</feature>
<feature type="region of interest" description="Disordered" evidence="1">
    <location>
        <begin position="388"/>
        <end position="409"/>
    </location>
</feature>
<proteinExistence type="predicted"/>
<comment type="caution">
    <text evidence="2">The sequence shown here is derived from an EMBL/GenBank/DDBJ whole genome shotgun (WGS) entry which is preliminary data.</text>
</comment>
<gene>
    <name evidence="2" type="ORF">BDA99DRAFT_577018</name>
</gene>
<dbReference type="EMBL" id="JAIXMP010000055">
    <property type="protein sequence ID" value="KAI9244956.1"/>
    <property type="molecule type" value="Genomic_DNA"/>
</dbReference>
<feature type="compositionally biased region" description="Basic and acidic residues" evidence="1">
    <location>
        <begin position="597"/>
        <end position="609"/>
    </location>
</feature>
<feature type="compositionally biased region" description="Basic residues" evidence="1">
    <location>
        <begin position="235"/>
        <end position="249"/>
    </location>
</feature>
<feature type="region of interest" description="Disordered" evidence="1">
    <location>
        <begin position="425"/>
        <end position="539"/>
    </location>
</feature>
<feature type="compositionally biased region" description="Basic and acidic residues" evidence="1">
    <location>
        <begin position="483"/>
        <end position="493"/>
    </location>
</feature>
<feature type="compositionally biased region" description="Low complexity" evidence="1">
    <location>
        <begin position="691"/>
        <end position="718"/>
    </location>
</feature>
<feature type="compositionally biased region" description="Basic residues" evidence="1">
    <location>
        <begin position="449"/>
        <end position="459"/>
    </location>
</feature>
<feature type="compositionally biased region" description="Basic and acidic residues" evidence="1">
    <location>
        <begin position="527"/>
        <end position="539"/>
    </location>
</feature>
<feature type="region of interest" description="Disordered" evidence="1">
    <location>
        <begin position="181"/>
        <end position="367"/>
    </location>
</feature>
<name>A0AAD5JMA1_9FUNG</name>
<protein>
    <submittedName>
        <fullName evidence="2">Uncharacterized protein</fullName>
    </submittedName>
</protein>
<feature type="compositionally biased region" description="Polar residues" evidence="1">
    <location>
        <begin position="295"/>
        <end position="317"/>
    </location>
</feature>
<evidence type="ECO:0000256" key="1">
    <source>
        <dbReference type="SAM" id="MobiDB-lite"/>
    </source>
</evidence>
<feature type="compositionally biased region" description="Polar residues" evidence="1">
    <location>
        <begin position="425"/>
        <end position="438"/>
    </location>
</feature>
<feature type="compositionally biased region" description="Polar residues" evidence="1">
    <location>
        <begin position="674"/>
        <end position="690"/>
    </location>
</feature>
<feature type="compositionally biased region" description="Acidic residues" evidence="1">
    <location>
        <begin position="204"/>
        <end position="230"/>
    </location>
</feature>
<feature type="compositionally biased region" description="Acidic residues" evidence="1">
    <location>
        <begin position="59"/>
        <end position="77"/>
    </location>
</feature>
<organism evidence="2 3">
    <name type="scientific">Phascolomyces articulosus</name>
    <dbReference type="NCBI Taxonomy" id="60185"/>
    <lineage>
        <taxon>Eukaryota</taxon>
        <taxon>Fungi</taxon>
        <taxon>Fungi incertae sedis</taxon>
        <taxon>Mucoromycota</taxon>
        <taxon>Mucoromycotina</taxon>
        <taxon>Mucoromycetes</taxon>
        <taxon>Mucorales</taxon>
        <taxon>Lichtheimiaceae</taxon>
        <taxon>Phascolomyces</taxon>
    </lineage>
</organism>
<feature type="compositionally biased region" description="Acidic residues" evidence="1">
    <location>
        <begin position="574"/>
        <end position="591"/>
    </location>
</feature>
<evidence type="ECO:0000313" key="3">
    <source>
        <dbReference type="Proteomes" id="UP001209540"/>
    </source>
</evidence>
<feature type="region of interest" description="Disordered" evidence="1">
    <location>
        <begin position="558"/>
        <end position="617"/>
    </location>
</feature>
<sequence length="1203" mass="137641">MSTDSTDEKNHGFSTQDQETIKRLLAMDRETFLANWGLESTEQSTSVMSQPGPSRMDTSDDEINNNENSGDDSDSSLENDYLQVLRNPITPIIEQQQQQQQQPPVTENTSVMPESQLMETTNTTTASSATTTSVTNSTSNSNETREPGRRSLRPRKVNQMQPYTYEKSKYNELVRRSKYTELLQYDPNNSTQTKRRHKKTSEDRYEDEGVEEDDEMMNPDDEFEQVDPEELMPTKRIKKLFIPPSRHRQSHSEELPKKNTPHGNKKSSDVSKKRYSPTPTTTPSPVAHERRIITTAITSTNSDDIWSTVPRTTTVYSRNHRKRSKMEKSKGPDRQIKSLNEMDNSTTSPLPLPTSQSSTTHTQKMDATLSNERNTEHIHDALRDAFPDLFDSVPGDESNNVDDDTKSTDSHFSLDSVLIRAAKSVQQQNNNHSMNPSFEDSEGEEQLHIPRRKKRLRRSHSLDSENADEDHGDVFDFPMDDTIPIHDDNHDDSVFDFPEQTQDHGSEPPRPKPLQQLVTARSRRRSQPKDDGFIVHDGSEYDLPKRKKNYSLRGVLPFNYKPDHEKPVTQQAVVEEEENDPGPDSPIEEDSPALSLIDHEHSSSMRTESELNALEDDGDEVEFQMFVRSSPVRRRQRTLTGYVQRSRRTGEKTYSTNKSGHIDQMRKEAVSRARSLQTKTPRRSSGTNRPSAYNASATNNSRRNRNSATASSSSSFSSQNKPPPSIQPRRSKKRNLNGELYILPGPGPLNTSTEQPRLMGWQSSIRPHLSIRWTETGELCPEPDESIYSSSSPLTTERQQSPQQQLDHNMPDYTENTVNSNNIPSSLTKNAHLQMMEEENNGPSEPFARLLYKHPNLAINWGMPVLVDTTTAQLQHTIYLQHEYLHRLISPQEDANVHAGLFDNGDTPIELFHRNITLTQDMDKNKNVIKNLFREAFKYMGALFDDHFATNPTKKDTTMAKLFLFFQFVTEALNDWVLRLPGGQQRPMIEFLNSQCRLFYSRTWSIAGLDDEHYQKSRPLISYDHQNHHTLPHAWKALLALLIYALDWATHIQYVSMSTSGNQEDCKQRLLWLLYWIGPTLAQISCEQKDASYFIYAKEPLVAEGWVCLFHLYASEDVNRSQCWMAAMDLLEQQREQDHLTIDKEMERKWHWLLVLNALRYVDSKGIYTRPEEGIMTVETMCGRELANGLSTAIAGNESSGAA</sequence>
<feature type="compositionally biased region" description="Basic and acidic residues" evidence="1">
    <location>
        <begin position="660"/>
        <end position="671"/>
    </location>
</feature>
<feature type="region of interest" description="Disordered" evidence="1">
    <location>
        <begin position="118"/>
        <end position="163"/>
    </location>
</feature>
<reference evidence="2" key="2">
    <citation type="submission" date="2023-02" db="EMBL/GenBank/DDBJ databases">
        <authorList>
            <consortium name="DOE Joint Genome Institute"/>
            <person name="Mondo S.J."/>
            <person name="Chang Y."/>
            <person name="Wang Y."/>
            <person name="Ahrendt S."/>
            <person name="Andreopoulos W."/>
            <person name="Barry K."/>
            <person name="Beard J."/>
            <person name="Benny G.L."/>
            <person name="Blankenship S."/>
            <person name="Bonito G."/>
            <person name="Cuomo C."/>
            <person name="Desiro A."/>
            <person name="Gervers K.A."/>
            <person name="Hundley H."/>
            <person name="Kuo A."/>
            <person name="LaButti K."/>
            <person name="Lang B.F."/>
            <person name="Lipzen A."/>
            <person name="O'Donnell K."/>
            <person name="Pangilinan J."/>
            <person name="Reynolds N."/>
            <person name="Sandor L."/>
            <person name="Smith M.W."/>
            <person name="Tsang A."/>
            <person name="Grigoriev I.V."/>
            <person name="Stajich J.E."/>
            <person name="Spatafora J.W."/>
        </authorList>
    </citation>
    <scope>NUCLEOTIDE SEQUENCE</scope>
    <source>
        <strain evidence="2">RSA 2281</strain>
    </source>
</reference>
<feature type="compositionally biased region" description="Basic and acidic residues" evidence="1">
    <location>
        <begin position="1"/>
        <end position="11"/>
    </location>
</feature>
<reference evidence="2" key="1">
    <citation type="journal article" date="2022" name="IScience">
        <title>Evolution of zygomycete secretomes and the origins of terrestrial fungal ecologies.</title>
        <authorList>
            <person name="Chang Y."/>
            <person name="Wang Y."/>
            <person name="Mondo S."/>
            <person name="Ahrendt S."/>
            <person name="Andreopoulos W."/>
            <person name="Barry K."/>
            <person name="Beard J."/>
            <person name="Benny G.L."/>
            <person name="Blankenship S."/>
            <person name="Bonito G."/>
            <person name="Cuomo C."/>
            <person name="Desiro A."/>
            <person name="Gervers K.A."/>
            <person name="Hundley H."/>
            <person name="Kuo A."/>
            <person name="LaButti K."/>
            <person name="Lang B.F."/>
            <person name="Lipzen A."/>
            <person name="O'Donnell K."/>
            <person name="Pangilinan J."/>
            <person name="Reynolds N."/>
            <person name="Sandor L."/>
            <person name="Smith M.E."/>
            <person name="Tsang A."/>
            <person name="Grigoriev I.V."/>
            <person name="Stajich J.E."/>
            <person name="Spatafora J.W."/>
        </authorList>
    </citation>
    <scope>NUCLEOTIDE SEQUENCE</scope>
    <source>
        <strain evidence="2">RSA 2281</strain>
    </source>
</reference>
<dbReference type="AlphaFoldDB" id="A0AAD5JMA1"/>
<feature type="compositionally biased region" description="Polar residues" evidence="1">
    <location>
        <begin position="38"/>
        <end position="52"/>
    </location>
</feature>
<feature type="compositionally biased region" description="Basic and acidic residues" evidence="1">
    <location>
        <begin position="501"/>
        <end position="510"/>
    </location>
</feature>